<feature type="transmembrane region" description="Helical" evidence="2">
    <location>
        <begin position="31"/>
        <end position="53"/>
    </location>
</feature>
<dbReference type="KEGG" id="hrr:HZS55_03050"/>
<dbReference type="EMBL" id="CP058910">
    <property type="protein sequence ID" value="QLH76341.1"/>
    <property type="molecule type" value="Genomic_DNA"/>
</dbReference>
<name>A0A7D5P106_9EURY</name>
<dbReference type="Proteomes" id="UP000509667">
    <property type="component" value="Chromosome"/>
</dbReference>
<evidence type="ECO:0000313" key="4">
    <source>
        <dbReference type="Proteomes" id="UP000509667"/>
    </source>
</evidence>
<evidence type="ECO:0000256" key="1">
    <source>
        <dbReference type="SAM" id="MobiDB-lite"/>
    </source>
</evidence>
<protein>
    <submittedName>
        <fullName evidence="3">Uncharacterized protein</fullName>
    </submittedName>
</protein>
<evidence type="ECO:0000256" key="2">
    <source>
        <dbReference type="SAM" id="Phobius"/>
    </source>
</evidence>
<dbReference type="InterPro" id="IPR056613">
    <property type="entry name" value="DUF7287"/>
</dbReference>
<reference evidence="3 4" key="1">
    <citation type="submission" date="2020-07" db="EMBL/GenBank/DDBJ databases">
        <title>Halosimplex pelagicum sp. nov. and Halosimplex rubrum sp. nov., isolated from salted brown alga Laminaria, and emended description of the genus Halosimplex.</title>
        <authorList>
            <person name="Cui H."/>
        </authorList>
    </citation>
    <scope>NUCLEOTIDE SEQUENCE [LARGE SCALE GENOMIC DNA]</scope>
    <source>
        <strain evidence="3 4">R27</strain>
    </source>
</reference>
<dbReference type="AlphaFoldDB" id="A0A7D5P106"/>
<dbReference type="GeneID" id="56076807"/>
<dbReference type="RefSeq" id="WP_179910283.1">
    <property type="nucleotide sequence ID" value="NZ_CP058910.1"/>
</dbReference>
<evidence type="ECO:0000313" key="3">
    <source>
        <dbReference type="EMBL" id="QLH76341.1"/>
    </source>
</evidence>
<proteinExistence type="predicted"/>
<keyword evidence="2" id="KW-0812">Transmembrane</keyword>
<dbReference type="OrthoDB" id="125215at2157"/>
<sequence length="172" mass="18305">MVDRERRQAGESPGGGSRLGAADRGQTLHDYTVGISLFIITVSTVLVGLFGFVGPLSTGVGSEEVSQSERISTALVQNLSTGRQPNELRAGLLTTALSRPETQLRTRWGLERSTRFNVTFTTLNGSRIVTGGGTKLAAGSNYEGNAAGSTARIVQFDDGTCRPACRLTVRTW</sequence>
<keyword evidence="4" id="KW-1185">Reference proteome</keyword>
<organism evidence="3 4">
    <name type="scientific">Halosimplex rubrum</name>
    <dbReference type="NCBI Taxonomy" id="869889"/>
    <lineage>
        <taxon>Archaea</taxon>
        <taxon>Methanobacteriati</taxon>
        <taxon>Methanobacteriota</taxon>
        <taxon>Stenosarchaea group</taxon>
        <taxon>Halobacteria</taxon>
        <taxon>Halobacteriales</taxon>
        <taxon>Haloarculaceae</taxon>
        <taxon>Halosimplex</taxon>
    </lineage>
</organism>
<dbReference type="Pfam" id="PF23958">
    <property type="entry name" value="DUF7287"/>
    <property type="match status" value="1"/>
</dbReference>
<feature type="region of interest" description="Disordered" evidence="1">
    <location>
        <begin position="1"/>
        <end position="23"/>
    </location>
</feature>
<keyword evidence="2" id="KW-1133">Transmembrane helix</keyword>
<accession>A0A7D5P106</accession>
<keyword evidence="2" id="KW-0472">Membrane</keyword>
<gene>
    <name evidence="3" type="ORF">HZS55_03050</name>
</gene>